<dbReference type="EMBL" id="CP029477">
    <property type="protein sequence ID" value="AWM75162.1"/>
    <property type="molecule type" value="Genomic_DNA"/>
</dbReference>
<accession>A0ABM6W024</accession>
<gene>
    <name evidence="1" type="ORF">DKL58_03920</name>
</gene>
<protein>
    <recommendedName>
        <fullName evidence="3">Secreted protein</fullName>
    </recommendedName>
</protein>
<keyword evidence="2" id="KW-1185">Reference proteome</keyword>
<evidence type="ECO:0000313" key="2">
    <source>
        <dbReference type="Proteomes" id="UP000246036"/>
    </source>
</evidence>
<proteinExistence type="predicted"/>
<reference evidence="1 2" key="1">
    <citation type="submission" date="2018-05" db="EMBL/GenBank/DDBJ databases">
        <title>Reference genomes for bee gut microbiota database.</title>
        <authorList>
            <person name="Ellegaard K.M."/>
        </authorList>
    </citation>
    <scope>NUCLEOTIDE SEQUENCE [LARGE SCALE GENOMIC DNA]</scope>
    <source>
        <strain evidence="1 2">ESL0186</strain>
    </source>
</reference>
<evidence type="ECO:0000313" key="1">
    <source>
        <dbReference type="EMBL" id="AWM75162.1"/>
    </source>
</evidence>
<name>A0ABM6W024_9LACO</name>
<evidence type="ECO:0008006" key="3">
    <source>
        <dbReference type="Google" id="ProtNLM"/>
    </source>
</evidence>
<sequence>MLVFFTFWLLFGLLLSDLLPLLLLEQQTRDKAAKQIAAIDKTFLRFFNTSSCIFQVFKNITKLSRL</sequence>
<organism evidence="1 2">
    <name type="scientific">Lactobacillus kullabergensis</name>
    <dbReference type="NCBI Taxonomy" id="1218493"/>
    <lineage>
        <taxon>Bacteria</taxon>
        <taxon>Bacillati</taxon>
        <taxon>Bacillota</taxon>
        <taxon>Bacilli</taxon>
        <taxon>Lactobacillales</taxon>
        <taxon>Lactobacillaceae</taxon>
        <taxon>Lactobacillus</taxon>
    </lineage>
</organism>
<dbReference type="Proteomes" id="UP000246036">
    <property type="component" value="Chromosome"/>
</dbReference>